<feature type="transmembrane region" description="Helical" evidence="1">
    <location>
        <begin position="53"/>
        <end position="72"/>
    </location>
</feature>
<protein>
    <recommendedName>
        <fullName evidence="4">Integral membrane protein</fullName>
    </recommendedName>
</protein>
<keyword evidence="1" id="KW-0472">Membrane</keyword>
<feature type="transmembrane region" description="Helical" evidence="1">
    <location>
        <begin position="78"/>
        <end position="96"/>
    </location>
</feature>
<dbReference type="EMBL" id="JAFEUF010000204">
    <property type="protein sequence ID" value="MBM7057554.1"/>
    <property type="molecule type" value="Genomic_DNA"/>
</dbReference>
<evidence type="ECO:0000256" key="1">
    <source>
        <dbReference type="SAM" id="Phobius"/>
    </source>
</evidence>
<evidence type="ECO:0000313" key="3">
    <source>
        <dbReference type="Proteomes" id="UP000712045"/>
    </source>
</evidence>
<dbReference type="Proteomes" id="UP000712045">
    <property type="component" value="Unassembled WGS sequence"/>
</dbReference>
<keyword evidence="1" id="KW-0812">Transmembrane</keyword>
<dbReference type="RefSeq" id="WP_205085714.1">
    <property type="nucleotide sequence ID" value="NZ_JAFEUF010000204.1"/>
</dbReference>
<comment type="caution">
    <text evidence="2">The sequence shown here is derived from an EMBL/GenBank/DDBJ whole genome shotgun (WGS) entry which is preliminary data.</text>
</comment>
<feature type="transmembrane region" description="Helical" evidence="1">
    <location>
        <begin position="12"/>
        <end position="33"/>
    </location>
</feature>
<accession>A0ABS2I5R3</accession>
<evidence type="ECO:0008006" key="4">
    <source>
        <dbReference type="Google" id="ProtNLM"/>
    </source>
</evidence>
<keyword evidence="3" id="KW-1185">Reference proteome</keyword>
<sequence length="108" mass="12204">MTQQWNRLEDAQLALGTTTAAGVLAVVTVGFALRLMFVKRTRWARARAACETALFLGIAATAASIPFLSIRYAWDRDLWITLAANAALPPVALWWVRYRYGWPSRRKH</sequence>
<evidence type="ECO:0000313" key="2">
    <source>
        <dbReference type="EMBL" id="MBM7057554.1"/>
    </source>
</evidence>
<gene>
    <name evidence="2" type="ORF">JS521_27790</name>
</gene>
<name>A0ABS2I5R3_9ACTN</name>
<organism evidence="2 3">
    <name type="scientific">Streptomyces durocortorensis</name>
    <dbReference type="NCBI Taxonomy" id="2811104"/>
    <lineage>
        <taxon>Bacteria</taxon>
        <taxon>Bacillati</taxon>
        <taxon>Actinomycetota</taxon>
        <taxon>Actinomycetes</taxon>
        <taxon>Kitasatosporales</taxon>
        <taxon>Streptomycetaceae</taxon>
        <taxon>Streptomyces</taxon>
    </lineage>
</organism>
<proteinExistence type="predicted"/>
<reference evidence="2 3" key="1">
    <citation type="submission" date="2021-02" db="EMBL/GenBank/DDBJ databases">
        <title>Genome Streptomyces sp. RHZ10.</title>
        <authorList>
            <person name="Besaury L."/>
        </authorList>
    </citation>
    <scope>NUCLEOTIDE SEQUENCE [LARGE SCALE GENOMIC DNA]</scope>
    <source>
        <strain evidence="2 3">RHZ10</strain>
    </source>
</reference>
<keyword evidence="1" id="KW-1133">Transmembrane helix</keyword>